<reference evidence="2" key="1">
    <citation type="submission" date="2020-08" db="EMBL/GenBank/DDBJ databases">
        <title>Genome public.</title>
        <authorList>
            <person name="Liu C."/>
            <person name="Sun Q."/>
        </authorList>
    </citation>
    <scope>NUCLEOTIDE SEQUENCE</scope>
    <source>
        <strain evidence="2">NSJ-32</strain>
    </source>
</reference>
<dbReference type="PANTHER" id="PTHR33221:SF5">
    <property type="entry name" value="HTH-TYPE TRANSCRIPTIONAL REGULATOR ISCR"/>
    <property type="match status" value="1"/>
</dbReference>
<dbReference type="RefSeq" id="WP_177717679.1">
    <property type="nucleotide sequence ID" value="NZ_JACRSQ010000035.1"/>
</dbReference>
<comment type="caution">
    <text evidence="2">The sequence shown here is derived from an EMBL/GenBank/DDBJ whole genome shotgun (WGS) entry which is preliminary data.</text>
</comment>
<evidence type="ECO:0000256" key="1">
    <source>
        <dbReference type="ARBA" id="ARBA00023125"/>
    </source>
</evidence>
<accession>A0A926DW22</accession>
<dbReference type="Proteomes" id="UP000657006">
    <property type="component" value="Unassembled WGS sequence"/>
</dbReference>
<dbReference type="GO" id="GO:0003677">
    <property type="term" value="F:DNA binding"/>
    <property type="evidence" value="ECO:0007669"/>
    <property type="project" value="UniProtKB-KW"/>
</dbReference>
<dbReference type="Pfam" id="PF02082">
    <property type="entry name" value="Rrf2"/>
    <property type="match status" value="1"/>
</dbReference>
<dbReference type="PROSITE" id="PS51197">
    <property type="entry name" value="HTH_RRF2_2"/>
    <property type="match status" value="1"/>
</dbReference>
<keyword evidence="1" id="KW-0238">DNA-binding</keyword>
<organism evidence="2 3">
    <name type="scientific">Bianquea renquensis</name>
    <dbReference type="NCBI Taxonomy" id="2763661"/>
    <lineage>
        <taxon>Bacteria</taxon>
        <taxon>Bacillati</taxon>
        <taxon>Bacillota</taxon>
        <taxon>Clostridia</taxon>
        <taxon>Eubacteriales</taxon>
        <taxon>Bianqueaceae</taxon>
        <taxon>Bianquea</taxon>
    </lineage>
</organism>
<evidence type="ECO:0000313" key="3">
    <source>
        <dbReference type="Proteomes" id="UP000657006"/>
    </source>
</evidence>
<dbReference type="GO" id="GO:0003700">
    <property type="term" value="F:DNA-binding transcription factor activity"/>
    <property type="evidence" value="ECO:0007669"/>
    <property type="project" value="TreeGrafter"/>
</dbReference>
<protein>
    <submittedName>
        <fullName evidence="2">Rrf2 family transcriptional regulator</fullName>
    </submittedName>
</protein>
<dbReference type="SUPFAM" id="SSF46785">
    <property type="entry name" value="Winged helix' DNA-binding domain"/>
    <property type="match status" value="1"/>
</dbReference>
<dbReference type="InterPro" id="IPR036390">
    <property type="entry name" value="WH_DNA-bd_sf"/>
</dbReference>
<dbReference type="NCBIfam" id="TIGR00738">
    <property type="entry name" value="rrf2_super"/>
    <property type="match status" value="1"/>
</dbReference>
<gene>
    <name evidence="2" type="ORF">H8730_15260</name>
</gene>
<dbReference type="PANTHER" id="PTHR33221">
    <property type="entry name" value="WINGED HELIX-TURN-HELIX TRANSCRIPTIONAL REGULATOR, RRF2 FAMILY"/>
    <property type="match status" value="1"/>
</dbReference>
<dbReference type="InterPro" id="IPR000944">
    <property type="entry name" value="Tscrpt_reg_Rrf2"/>
</dbReference>
<sequence>MRISTKGRYALRLMLDLALYGNGTCISLRDISARQNVSVKYLEQIVVILARAGFVKSVRGPQGGYRLARPPKDYTAGEILRLIEGSLAPVPCLEDDTNSCPRSAECATVVLWSRLNQAISGVVDGMTLEDLAVIQRSKVDEAKDGM</sequence>
<proteinExistence type="predicted"/>
<dbReference type="GO" id="GO:0005829">
    <property type="term" value="C:cytosol"/>
    <property type="evidence" value="ECO:0007669"/>
    <property type="project" value="TreeGrafter"/>
</dbReference>
<dbReference type="Gene3D" id="1.10.10.10">
    <property type="entry name" value="Winged helix-like DNA-binding domain superfamily/Winged helix DNA-binding domain"/>
    <property type="match status" value="1"/>
</dbReference>
<name>A0A926DW22_9FIRM</name>
<dbReference type="AlphaFoldDB" id="A0A926DW22"/>
<dbReference type="InterPro" id="IPR036388">
    <property type="entry name" value="WH-like_DNA-bd_sf"/>
</dbReference>
<evidence type="ECO:0000313" key="2">
    <source>
        <dbReference type="EMBL" id="MBC8544902.1"/>
    </source>
</evidence>
<keyword evidence="3" id="KW-1185">Reference proteome</keyword>
<dbReference type="EMBL" id="JACRSQ010000035">
    <property type="protein sequence ID" value="MBC8544902.1"/>
    <property type="molecule type" value="Genomic_DNA"/>
</dbReference>